<proteinExistence type="inferred from homology"/>
<feature type="transmembrane region" description="Helical" evidence="6">
    <location>
        <begin position="124"/>
        <end position="144"/>
    </location>
</feature>
<dbReference type="PANTHER" id="PTHR21324:SF2">
    <property type="entry name" value="EG:22E5.9 PROTEIN"/>
    <property type="match status" value="1"/>
</dbReference>
<feature type="domain" description="CWH43-like N-terminal" evidence="7">
    <location>
        <begin position="56"/>
        <end position="270"/>
    </location>
</feature>
<dbReference type="AlphaFoldDB" id="A0AA35QWI4"/>
<feature type="transmembrane region" description="Helical" evidence="6">
    <location>
        <begin position="84"/>
        <end position="104"/>
    </location>
</feature>
<dbReference type="EMBL" id="CASHTH010000223">
    <property type="protein sequence ID" value="CAI7994652.1"/>
    <property type="molecule type" value="Genomic_DNA"/>
</dbReference>
<dbReference type="Pfam" id="PF10277">
    <property type="entry name" value="Frag1"/>
    <property type="match status" value="1"/>
</dbReference>
<dbReference type="GO" id="GO:0012505">
    <property type="term" value="C:endomembrane system"/>
    <property type="evidence" value="ECO:0007669"/>
    <property type="project" value="UniProtKB-SubCell"/>
</dbReference>
<dbReference type="InterPro" id="IPR019402">
    <property type="entry name" value="CWH43_N"/>
</dbReference>
<feature type="transmembrane region" description="Helical" evidence="6">
    <location>
        <begin position="240"/>
        <end position="262"/>
    </location>
</feature>
<keyword evidence="9" id="KW-1185">Reference proteome</keyword>
<protein>
    <submittedName>
        <fullName evidence="8">DNA damage-regulated autophagy modulator protein 1</fullName>
    </submittedName>
</protein>
<sequence length="282" mass="31394">NKSFSVSTPSHVGDVSRAAQRRSLVENSEGNGSVWGGIATHNLRQPDSSRLLADRYCISVALNHVTPYWPYISDTGGKPPESCVFSFICNTAVLFQLLIVYLRYKSVHTFYATQVSTFCLPLKVFNFIGLIVGLASSFGFLLVANFQNDYVPAVHFLGAFVVFSAGMLYQWVHTYITYRVYRSGVAGHVGVGWVVAQAIISLLSLVFFVGATLFAGLAGSRRRHHIGHGTFHWSTHDGGFAYHVLSSACEWAMSTTFLVYFLTFHPDFKRMKIDIVVRRRSS</sequence>
<accession>A0AA35QWI4</accession>
<comment type="subcellular location">
    <subcellularLocation>
        <location evidence="1">Endomembrane system</location>
        <topology evidence="1">Multi-pass membrane protein</topology>
    </subcellularLocation>
</comment>
<reference evidence="8" key="1">
    <citation type="submission" date="2023-03" db="EMBL/GenBank/DDBJ databases">
        <authorList>
            <person name="Steffen K."/>
            <person name="Cardenas P."/>
        </authorList>
    </citation>
    <scope>NUCLEOTIDE SEQUENCE</scope>
</reference>
<name>A0AA35QWI4_GEOBA</name>
<organism evidence="8 9">
    <name type="scientific">Geodia barretti</name>
    <name type="common">Barrett's horny sponge</name>
    <dbReference type="NCBI Taxonomy" id="519541"/>
    <lineage>
        <taxon>Eukaryota</taxon>
        <taxon>Metazoa</taxon>
        <taxon>Porifera</taxon>
        <taxon>Demospongiae</taxon>
        <taxon>Heteroscleromorpha</taxon>
        <taxon>Tetractinellida</taxon>
        <taxon>Astrophorina</taxon>
        <taxon>Geodiidae</taxon>
        <taxon>Geodia</taxon>
    </lineage>
</organism>
<dbReference type="Proteomes" id="UP001174909">
    <property type="component" value="Unassembled WGS sequence"/>
</dbReference>
<comment type="caution">
    <text evidence="8">The sequence shown here is derived from an EMBL/GenBank/DDBJ whole genome shotgun (WGS) entry which is preliminary data.</text>
</comment>
<dbReference type="InterPro" id="IPR050911">
    <property type="entry name" value="DRAM/TMEM150_Autophagy_Mod"/>
</dbReference>
<gene>
    <name evidence="8" type="ORF">GBAR_LOCUS1524</name>
</gene>
<evidence type="ECO:0000256" key="6">
    <source>
        <dbReference type="SAM" id="Phobius"/>
    </source>
</evidence>
<evidence type="ECO:0000259" key="7">
    <source>
        <dbReference type="Pfam" id="PF10277"/>
    </source>
</evidence>
<feature type="transmembrane region" description="Helical" evidence="6">
    <location>
        <begin position="193"/>
        <end position="220"/>
    </location>
</feature>
<evidence type="ECO:0000256" key="5">
    <source>
        <dbReference type="ARBA" id="ARBA00023136"/>
    </source>
</evidence>
<feature type="non-terminal residue" evidence="8">
    <location>
        <position position="282"/>
    </location>
</feature>
<evidence type="ECO:0000256" key="1">
    <source>
        <dbReference type="ARBA" id="ARBA00004127"/>
    </source>
</evidence>
<evidence type="ECO:0000256" key="2">
    <source>
        <dbReference type="ARBA" id="ARBA00006565"/>
    </source>
</evidence>
<feature type="non-terminal residue" evidence="8">
    <location>
        <position position="1"/>
    </location>
</feature>
<evidence type="ECO:0000313" key="9">
    <source>
        <dbReference type="Proteomes" id="UP001174909"/>
    </source>
</evidence>
<evidence type="ECO:0000256" key="4">
    <source>
        <dbReference type="ARBA" id="ARBA00022989"/>
    </source>
</evidence>
<keyword evidence="4 6" id="KW-1133">Transmembrane helix</keyword>
<keyword evidence="5 6" id="KW-0472">Membrane</keyword>
<dbReference type="PANTHER" id="PTHR21324">
    <property type="entry name" value="FASTING-INDUCIBLE INTEGRAL MEMBRANE PROTEIN TM6P1-RELATED"/>
    <property type="match status" value="1"/>
</dbReference>
<comment type="similarity">
    <text evidence="2">Belongs to the DRAM/TMEM150 family.</text>
</comment>
<evidence type="ECO:0000256" key="3">
    <source>
        <dbReference type="ARBA" id="ARBA00022692"/>
    </source>
</evidence>
<evidence type="ECO:0000313" key="8">
    <source>
        <dbReference type="EMBL" id="CAI7994652.1"/>
    </source>
</evidence>
<keyword evidence="3 6" id="KW-0812">Transmembrane</keyword>
<feature type="transmembrane region" description="Helical" evidence="6">
    <location>
        <begin position="150"/>
        <end position="172"/>
    </location>
</feature>